<dbReference type="InterPro" id="IPR006450">
    <property type="entry name" value="Phage_HK97_gp6-like"/>
</dbReference>
<dbReference type="Proteomes" id="UP000196640">
    <property type="component" value="Unassembled WGS sequence"/>
</dbReference>
<dbReference type="InterPro" id="IPR021146">
    <property type="entry name" value="Phage_gp6-like_head-tail"/>
</dbReference>
<dbReference type="Pfam" id="PF05135">
    <property type="entry name" value="Phage_connect_1"/>
    <property type="match status" value="1"/>
</dbReference>
<dbReference type="EMBL" id="NIPX01000015">
    <property type="protein sequence ID" value="OWJ83818.1"/>
    <property type="molecule type" value="Genomic_DNA"/>
</dbReference>
<dbReference type="CDD" id="cd08054">
    <property type="entry name" value="gp6"/>
    <property type="match status" value="1"/>
</dbReference>
<dbReference type="Gene3D" id="1.10.3230.30">
    <property type="entry name" value="Phage gp6-like head-tail connector protein"/>
    <property type="match status" value="1"/>
</dbReference>
<keyword evidence="4" id="KW-1185">Reference proteome</keyword>
<comment type="caution">
    <text evidence="2">The sequence shown here is derived from an EMBL/GenBank/DDBJ whole genome shotgun (WGS) entry which is preliminary data.</text>
</comment>
<name>A0A212AQQ5_9RHOB</name>
<evidence type="ECO:0000313" key="1">
    <source>
        <dbReference type="EMBL" id="OWJ73886.1"/>
    </source>
</evidence>
<dbReference type="RefSeq" id="WP_035745020.1">
    <property type="nucleotide sequence ID" value="NZ_JFGS01000017.1"/>
</dbReference>
<dbReference type="AlphaFoldDB" id="A0A212AQQ5"/>
<evidence type="ECO:0000313" key="2">
    <source>
        <dbReference type="EMBL" id="OWJ83818.1"/>
    </source>
</evidence>
<reference evidence="3 4" key="1">
    <citation type="submission" date="2016-11" db="EMBL/GenBank/DDBJ databases">
        <title>Comparison of Traditional DNA-DNA Hybridization with In Silico Genomic Analysis.</title>
        <authorList>
            <person name="Nicholson A.C."/>
            <person name="Sammons S."/>
            <person name="Humrighouse B.W."/>
            <person name="Graziano J."/>
            <person name="Lasker B."/>
            <person name="Whitney A.M."/>
            <person name="Mcquiston J.R."/>
        </authorList>
    </citation>
    <scope>NUCLEOTIDE SEQUENCE [LARGE SCALE GENOMIC DNA]</scope>
    <source>
        <strain evidence="1 4">H1892</strain>
        <strain evidence="2 3">H2381</strain>
    </source>
</reference>
<evidence type="ECO:0000313" key="4">
    <source>
        <dbReference type="Proteomes" id="UP000214673"/>
    </source>
</evidence>
<evidence type="ECO:0000313" key="3">
    <source>
        <dbReference type="Proteomes" id="UP000196640"/>
    </source>
</evidence>
<dbReference type="NCBIfam" id="TIGR01560">
    <property type="entry name" value="put_DNA_pack"/>
    <property type="match status" value="1"/>
</dbReference>
<organism evidence="2 3">
    <name type="scientific">Haematobacter missouriensis</name>
    <dbReference type="NCBI Taxonomy" id="366616"/>
    <lineage>
        <taxon>Bacteria</taxon>
        <taxon>Pseudomonadati</taxon>
        <taxon>Pseudomonadota</taxon>
        <taxon>Alphaproteobacteria</taxon>
        <taxon>Rhodobacterales</taxon>
        <taxon>Paracoccaceae</taxon>
        <taxon>Haematobacter</taxon>
    </lineage>
</organism>
<dbReference type="OrthoDB" id="7307102at2"/>
<dbReference type="EMBL" id="NIPV01000086">
    <property type="protein sequence ID" value="OWJ73886.1"/>
    <property type="molecule type" value="Genomic_DNA"/>
</dbReference>
<accession>A0A212AQQ5</accession>
<sequence>MADLVTVDEAKALLQILHNEDDASIGLLVSAVSDRLLEYVKATETPDPIPPEMKVAAIFWVGLLYKTPDSDPDGLMPDNYPPAAVRAMIYPRRTPTLA</sequence>
<dbReference type="STRING" id="366616.CG51_05845"/>
<proteinExistence type="predicted"/>
<protein>
    <submittedName>
        <fullName evidence="2">Phage gp6-like head-tail connector protein</fullName>
    </submittedName>
</protein>
<gene>
    <name evidence="2" type="ORF">CDV52_09925</name>
    <name evidence="1" type="ORF">CDV53_14240</name>
</gene>
<dbReference type="Proteomes" id="UP000214673">
    <property type="component" value="Unassembled WGS sequence"/>
</dbReference>